<dbReference type="AlphaFoldDB" id="A0A369C1Y9"/>
<evidence type="ECO:0000313" key="2">
    <source>
        <dbReference type="EMBL" id="RCX27982.1"/>
    </source>
</evidence>
<dbReference type="EMBL" id="QPJY01000008">
    <property type="protein sequence ID" value="RCX27982.1"/>
    <property type="molecule type" value="Genomic_DNA"/>
</dbReference>
<accession>A0A369C1Y9</accession>
<dbReference type="Pfam" id="PF18138">
    <property type="entry name" value="bacHORMA_1"/>
    <property type="match status" value="1"/>
</dbReference>
<evidence type="ECO:0000313" key="3">
    <source>
        <dbReference type="Proteomes" id="UP000252707"/>
    </source>
</evidence>
<comment type="caution">
    <text evidence="2">The sequence shown here is derived from an EMBL/GenBank/DDBJ whole genome shotgun (WGS) entry which is preliminary data.</text>
</comment>
<dbReference type="InterPro" id="IPR041162">
    <property type="entry name" value="Bact_HORMA_1"/>
</dbReference>
<proteinExistence type="predicted"/>
<dbReference type="OrthoDB" id="7594557at2"/>
<gene>
    <name evidence="2" type="ORF">DFQ59_10810</name>
</gene>
<keyword evidence="3" id="KW-1185">Reference proteome</keyword>
<name>A0A369C1Y9_9GAMM</name>
<sequence>MTSSFTLSESRTFTVTHARHMAAKVATDLKRMQRLYGKPGDTDIAKYEDEVIQLLKQGLLGTVSYGFRRDDEWIEPTVRYTARDLAGMSANDDDPGKIRPGKNVSGASFYSYLTYSPAWDELTDAQKAAVKAGLPFKRTGASEPGVNGYMVSDRTYSSGGRALDRSSVRAY</sequence>
<feature type="domain" description="Bacterial HORMA" evidence="1">
    <location>
        <begin position="4"/>
        <end position="169"/>
    </location>
</feature>
<protein>
    <recommendedName>
        <fullName evidence="1">Bacterial HORMA domain-containing protein</fullName>
    </recommendedName>
</protein>
<dbReference type="RefSeq" id="WP_114280405.1">
    <property type="nucleotide sequence ID" value="NZ_QPJY01000008.1"/>
</dbReference>
<reference evidence="2 3" key="1">
    <citation type="submission" date="2018-07" db="EMBL/GenBank/DDBJ databases">
        <title>Genomic Encyclopedia of Type Strains, Phase IV (KMG-IV): sequencing the most valuable type-strain genomes for metagenomic binning, comparative biology and taxonomic classification.</title>
        <authorList>
            <person name="Goeker M."/>
        </authorList>
    </citation>
    <scope>NUCLEOTIDE SEQUENCE [LARGE SCALE GENOMIC DNA]</scope>
    <source>
        <strain evidence="2 3">DSM 26407</strain>
    </source>
</reference>
<dbReference type="Proteomes" id="UP000252707">
    <property type="component" value="Unassembled WGS sequence"/>
</dbReference>
<evidence type="ECO:0000259" key="1">
    <source>
        <dbReference type="Pfam" id="PF18138"/>
    </source>
</evidence>
<organism evidence="2 3">
    <name type="scientific">Thioalbus denitrificans</name>
    <dbReference type="NCBI Taxonomy" id="547122"/>
    <lineage>
        <taxon>Bacteria</taxon>
        <taxon>Pseudomonadati</taxon>
        <taxon>Pseudomonadota</taxon>
        <taxon>Gammaproteobacteria</taxon>
        <taxon>Chromatiales</taxon>
        <taxon>Ectothiorhodospiraceae</taxon>
        <taxon>Thioalbus</taxon>
    </lineage>
</organism>